<evidence type="ECO:0000259" key="1">
    <source>
        <dbReference type="Pfam" id="PF07238"/>
    </source>
</evidence>
<comment type="caution">
    <text evidence="2">The sequence shown here is derived from an EMBL/GenBank/DDBJ whole genome shotgun (WGS) entry which is preliminary data.</text>
</comment>
<evidence type="ECO:0000313" key="3">
    <source>
        <dbReference type="Proteomes" id="UP000288361"/>
    </source>
</evidence>
<dbReference type="Proteomes" id="UP000288361">
    <property type="component" value="Unassembled WGS sequence"/>
</dbReference>
<dbReference type="EMBL" id="PIQA01000012">
    <property type="protein sequence ID" value="RUO62342.1"/>
    <property type="molecule type" value="Genomic_DNA"/>
</dbReference>
<dbReference type="AlphaFoldDB" id="A0A432YN38"/>
<gene>
    <name evidence="2" type="ORF">CWI73_10485</name>
</gene>
<feature type="domain" description="PilZ" evidence="1">
    <location>
        <begin position="138"/>
        <end position="241"/>
    </location>
</feature>
<evidence type="ECO:0000313" key="2">
    <source>
        <dbReference type="EMBL" id="RUO62342.1"/>
    </source>
</evidence>
<dbReference type="InterPro" id="IPR009875">
    <property type="entry name" value="PilZ_domain"/>
</dbReference>
<organism evidence="2 3">
    <name type="scientific">Idiomarina piscisalsi</name>
    <dbReference type="NCBI Taxonomy" id="1096243"/>
    <lineage>
        <taxon>Bacteria</taxon>
        <taxon>Pseudomonadati</taxon>
        <taxon>Pseudomonadota</taxon>
        <taxon>Gammaproteobacteria</taxon>
        <taxon>Alteromonadales</taxon>
        <taxon>Idiomarinaceae</taxon>
        <taxon>Idiomarina</taxon>
    </lineage>
</organism>
<dbReference type="RefSeq" id="WP_126752728.1">
    <property type="nucleotide sequence ID" value="NZ_JBHUMT010000016.1"/>
</dbReference>
<dbReference type="Gene3D" id="2.40.10.220">
    <property type="entry name" value="predicted glycosyltransferase like domains"/>
    <property type="match status" value="1"/>
</dbReference>
<sequence>MTLNAALQTLVDELKTEYHRSQFESVFKRKTKHLSGPDKLKVKMAITELAKPALGVVDLRKKVPYEVFPYSFQGRTHYFDSRAQQLFEKGLKAYKGVFTEDTKQQILALRNQYTHELTASNTQATSLDSFIAGHPYSRREERMNFVSPISFTLADGQSFTATSVDISTNGLQIKVESSEQIKSLLFAQLEVCFSGIAENFVVSSKPCVQYRVVAVQSSEPYVYLRLKRLETDDNNAFRTFIDELINQYKHRYKVNIDHSLQRVKARGYEALWASVYGGLKIVLPDDKPTCCVLATETNRTLLNSWQKHATDTLAQLMEMAWVKQSVDELKAERKQSRRQLCFFRLSLPLNKRWHEYIVPVAELSKEAGWLGSLFALKQAGYPVQIYEITLTHDAKRQAVFAELQKLPLPLVNDTNVEKLALSKLKPYQLKDPSLRKVSVIESDENTLSVQFSNSLSNALFVHKDGGKWQPTVAGLMPFSEGLPEVFKDAGFWLSDSDKVLGGRQLQRQIIDALKRTKDPSDLPTIVVLRVPHLPGKETVIGRSLKTYKTFNEAAEYVNFLKDDGQILALHIHGSCCEANLSDAVRNELSYISRYLPHRAKEFEAEFLQCKAVITVSDVTQSLIHLSSLVQQPKSVLKQAN</sequence>
<proteinExistence type="predicted"/>
<name>A0A432YN38_9GAMM</name>
<protein>
    <submittedName>
        <fullName evidence="2">PilZ domain-containing protein</fullName>
    </submittedName>
</protein>
<dbReference type="Pfam" id="PF07238">
    <property type="entry name" value="PilZ"/>
    <property type="match status" value="1"/>
</dbReference>
<reference evidence="2 3" key="1">
    <citation type="journal article" date="2011" name="Front. Microbiol.">
        <title>Genomic signatures of strain selection and enhancement in Bacillus atrophaeus var. globigii, a historical biowarfare simulant.</title>
        <authorList>
            <person name="Gibbons H.S."/>
            <person name="Broomall S.M."/>
            <person name="McNew L.A."/>
            <person name="Daligault H."/>
            <person name="Chapman C."/>
            <person name="Bruce D."/>
            <person name="Karavis M."/>
            <person name="Krepps M."/>
            <person name="McGregor P.A."/>
            <person name="Hong C."/>
            <person name="Park K.H."/>
            <person name="Akmal A."/>
            <person name="Feldman A."/>
            <person name="Lin J.S."/>
            <person name="Chang W.E."/>
            <person name="Higgs B.W."/>
            <person name="Demirev P."/>
            <person name="Lindquist J."/>
            <person name="Liem A."/>
            <person name="Fochler E."/>
            <person name="Read T.D."/>
            <person name="Tapia R."/>
            <person name="Johnson S."/>
            <person name="Bishop-Lilly K.A."/>
            <person name="Detter C."/>
            <person name="Han C."/>
            <person name="Sozhamannan S."/>
            <person name="Rosenzweig C.N."/>
            <person name="Skowronski E.W."/>
        </authorList>
    </citation>
    <scope>NUCLEOTIDE SEQUENCE [LARGE SCALE GENOMIC DNA]</scope>
    <source>
        <strain evidence="2 3">TPS4-2</strain>
    </source>
</reference>
<dbReference type="GO" id="GO:0035438">
    <property type="term" value="F:cyclic-di-GMP binding"/>
    <property type="evidence" value="ECO:0007669"/>
    <property type="project" value="InterPro"/>
</dbReference>
<accession>A0A432YN38</accession>